<keyword evidence="3" id="KW-1185">Reference proteome</keyword>
<comment type="caution">
    <text evidence="2">The sequence shown here is derived from an EMBL/GenBank/DDBJ whole genome shotgun (WGS) entry which is preliminary data.</text>
</comment>
<feature type="compositionally biased region" description="Basic and acidic residues" evidence="1">
    <location>
        <begin position="70"/>
        <end position="120"/>
    </location>
</feature>
<name>A0A9W7G215_9STRA</name>
<reference evidence="2" key="1">
    <citation type="submission" date="2022-07" db="EMBL/GenBank/DDBJ databases">
        <title>Genome analysis of Parmales, a sister group of diatoms, reveals the evolutionary specialization of diatoms from phago-mixotrophs to photoautotrophs.</title>
        <authorList>
            <person name="Ban H."/>
            <person name="Sato S."/>
            <person name="Yoshikawa S."/>
            <person name="Kazumasa Y."/>
            <person name="Nakamura Y."/>
            <person name="Ichinomiya M."/>
            <person name="Saitoh K."/>
            <person name="Sato N."/>
            <person name="Blanc-Mathieu R."/>
            <person name="Endo H."/>
            <person name="Kuwata A."/>
            <person name="Ogata H."/>
        </authorList>
    </citation>
    <scope>NUCLEOTIDE SEQUENCE</scope>
</reference>
<accession>A0A9W7G215</accession>
<dbReference type="AlphaFoldDB" id="A0A9W7G215"/>
<evidence type="ECO:0000313" key="2">
    <source>
        <dbReference type="EMBL" id="GMI29284.1"/>
    </source>
</evidence>
<dbReference type="Proteomes" id="UP001165082">
    <property type="component" value="Unassembled WGS sequence"/>
</dbReference>
<sequence>MENEKLKADILTLTMVDNPRTERVALRDHVAGFLQEKSFVDEQKPRKKNTRMLVTEAGRDMTSDDTLDYLDQKDEEKANEENMKEERMAEREAKKAQRQLDEKAEAERKKKKMEDNQRQKKELVDGVVAPIRRIIEECRAGGLEAGETKKELINAQITRTSVGSALAAMETRYMEGVWQPEEKEGIEKTLNAARDYLKTRN</sequence>
<proteinExistence type="predicted"/>
<dbReference type="EMBL" id="BRXZ01007507">
    <property type="protein sequence ID" value="GMI29284.1"/>
    <property type="molecule type" value="Genomic_DNA"/>
</dbReference>
<gene>
    <name evidence="2" type="ORF">TrRE_jg3635</name>
</gene>
<evidence type="ECO:0000256" key="1">
    <source>
        <dbReference type="SAM" id="MobiDB-lite"/>
    </source>
</evidence>
<feature type="region of interest" description="Disordered" evidence="1">
    <location>
        <begin position="43"/>
        <end position="120"/>
    </location>
</feature>
<protein>
    <submittedName>
        <fullName evidence="2">Uncharacterized protein</fullName>
    </submittedName>
</protein>
<organism evidence="2 3">
    <name type="scientific">Triparma retinervis</name>
    <dbReference type="NCBI Taxonomy" id="2557542"/>
    <lineage>
        <taxon>Eukaryota</taxon>
        <taxon>Sar</taxon>
        <taxon>Stramenopiles</taxon>
        <taxon>Ochrophyta</taxon>
        <taxon>Bolidophyceae</taxon>
        <taxon>Parmales</taxon>
        <taxon>Triparmaceae</taxon>
        <taxon>Triparma</taxon>
    </lineage>
</organism>
<evidence type="ECO:0000313" key="3">
    <source>
        <dbReference type="Proteomes" id="UP001165082"/>
    </source>
</evidence>